<feature type="compositionally biased region" description="Basic residues" evidence="1">
    <location>
        <begin position="335"/>
        <end position="348"/>
    </location>
</feature>
<evidence type="ECO:0000256" key="1">
    <source>
        <dbReference type="SAM" id="MobiDB-lite"/>
    </source>
</evidence>
<dbReference type="GeneID" id="18930189"/>
<name>F4RPR9_MELLP</name>
<dbReference type="VEuPathDB" id="FungiDB:MELLADRAFT_63994"/>
<feature type="compositionally biased region" description="Polar residues" evidence="1">
    <location>
        <begin position="276"/>
        <end position="292"/>
    </location>
</feature>
<dbReference type="AlphaFoldDB" id="F4RPR9"/>
<dbReference type="HOGENOM" id="CLU_057734_0_0_1"/>
<evidence type="ECO:0000313" key="2">
    <source>
        <dbReference type="EMBL" id="EGG05594.1"/>
    </source>
</evidence>
<dbReference type="Proteomes" id="UP000001072">
    <property type="component" value="Unassembled WGS sequence"/>
</dbReference>
<keyword evidence="3" id="KW-1185">Reference proteome</keyword>
<proteinExistence type="predicted"/>
<accession>F4RPR9</accession>
<gene>
    <name evidence="2" type="ORF">MELLADRAFT_63994</name>
</gene>
<feature type="compositionally biased region" description="Polar residues" evidence="1">
    <location>
        <begin position="198"/>
        <end position="213"/>
    </location>
</feature>
<evidence type="ECO:0000313" key="3">
    <source>
        <dbReference type="Proteomes" id="UP000001072"/>
    </source>
</evidence>
<dbReference type="RefSeq" id="XP_007411083.1">
    <property type="nucleotide sequence ID" value="XM_007411021.1"/>
</dbReference>
<sequence>MAKRTSSRLAHNRNLNNEIEAEIEKNEDDEAKNPVDPPAGSRKRKKGSTRDEPAPETQIDEPAQSLPAASKDRLLHLLDKHIKKKKPRRSSAGLPKSTVQSIPIPIISIQTEVQDQLDVQENQVDYSNFEVEDLVKMVSEVGVDTRGMDKLDLIRNCERFRDLIITPQHPRIDHAKKDLPKLVASKGQGDQGPEKSATEQPQSDTIDTSTSAFASPAHEKSSNIQSSRTIPSSNAESSRKKKKQAGPEKSATEQPQSDTIDTSTSAFASPAHEKSSNIQSSRTIPSSNAESSGQKKKGKERAQEETEDDYEEEQASKSIHDTDHDSDNSVEFFHSHKSKKRDGTKKKDKSTEEEEDVVFLYYKRQNSANDDKLIMFIT</sequence>
<dbReference type="KEGG" id="mlr:MELLADRAFT_63994"/>
<feature type="compositionally biased region" description="Polar residues" evidence="1">
    <location>
        <begin position="252"/>
        <end position="267"/>
    </location>
</feature>
<feature type="region of interest" description="Disordered" evidence="1">
    <location>
        <begin position="1"/>
        <end position="72"/>
    </location>
</feature>
<feature type="compositionally biased region" description="Basic and acidic residues" evidence="1">
    <location>
        <begin position="314"/>
        <end position="327"/>
    </location>
</feature>
<protein>
    <submittedName>
        <fullName evidence="2">Uncharacterized protein</fullName>
    </submittedName>
</protein>
<dbReference type="EMBL" id="GL883112">
    <property type="protein sequence ID" value="EGG05594.1"/>
    <property type="molecule type" value="Genomic_DNA"/>
</dbReference>
<reference evidence="3" key="1">
    <citation type="journal article" date="2011" name="Proc. Natl. Acad. Sci. U.S.A.">
        <title>Obligate biotrophy features unraveled by the genomic analysis of rust fungi.</title>
        <authorList>
            <person name="Duplessis S."/>
            <person name="Cuomo C.A."/>
            <person name="Lin Y.-C."/>
            <person name="Aerts A."/>
            <person name="Tisserant E."/>
            <person name="Veneault-Fourrey C."/>
            <person name="Joly D.L."/>
            <person name="Hacquard S."/>
            <person name="Amselem J."/>
            <person name="Cantarel B.L."/>
            <person name="Chiu R."/>
            <person name="Coutinho P.M."/>
            <person name="Feau N."/>
            <person name="Field M."/>
            <person name="Frey P."/>
            <person name="Gelhaye E."/>
            <person name="Goldberg J."/>
            <person name="Grabherr M.G."/>
            <person name="Kodira C.D."/>
            <person name="Kohler A."/>
            <person name="Kuees U."/>
            <person name="Lindquist E.A."/>
            <person name="Lucas S.M."/>
            <person name="Mago R."/>
            <person name="Mauceli E."/>
            <person name="Morin E."/>
            <person name="Murat C."/>
            <person name="Pangilinan J.L."/>
            <person name="Park R."/>
            <person name="Pearson M."/>
            <person name="Quesneville H."/>
            <person name="Rouhier N."/>
            <person name="Sakthikumar S."/>
            <person name="Salamov A.A."/>
            <person name="Schmutz J."/>
            <person name="Selles B."/>
            <person name="Shapiro H."/>
            <person name="Tanguay P."/>
            <person name="Tuskan G.A."/>
            <person name="Henrissat B."/>
            <person name="Van de Peer Y."/>
            <person name="Rouze P."/>
            <person name="Ellis J.G."/>
            <person name="Dodds P.N."/>
            <person name="Schein J.E."/>
            <person name="Zhong S."/>
            <person name="Hamelin R.C."/>
            <person name="Grigoriev I.V."/>
            <person name="Szabo L.J."/>
            <person name="Martin F."/>
        </authorList>
    </citation>
    <scope>NUCLEOTIDE SEQUENCE [LARGE SCALE GENOMIC DNA]</scope>
    <source>
        <strain evidence="3">98AG31 / pathotype 3-4-7</strain>
    </source>
</reference>
<feature type="compositionally biased region" description="Polar residues" evidence="1">
    <location>
        <begin position="222"/>
        <end position="236"/>
    </location>
</feature>
<organism evidence="3">
    <name type="scientific">Melampsora larici-populina (strain 98AG31 / pathotype 3-4-7)</name>
    <name type="common">Poplar leaf rust fungus</name>
    <dbReference type="NCBI Taxonomy" id="747676"/>
    <lineage>
        <taxon>Eukaryota</taxon>
        <taxon>Fungi</taxon>
        <taxon>Dikarya</taxon>
        <taxon>Basidiomycota</taxon>
        <taxon>Pucciniomycotina</taxon>
        <taxon>Pucciniomycetes</taxon>
        <taxon>Pucciniales</taxon>
        <taxon>Melampsoraceae</taxon>
        <taxon>Melampsora</taxon>
    </lineage>
</organism>
<dbReference type="InParanoid" id="F4RPR9"/>
<feature type="compositionally biased region" description="Acidic residues" evidence="1">
    <location>
        <begin position="19"/>
        <end position="30"/>
    </location>
</feature>
<feature type="region of interest" description="Disordered" evidence="1">
    <location>
        <begin position="182"/>
        <end position="354"/>
    </location>
</feature>